<protein>
    <submittedName>
        <fullName evidence="1">Uncharacterized protein</fullName>
    </submittedName>
</protein>
<proteinExistence type="predicted"/>
<dbReference type="STRING" id="311180.SAMN04488050_12219"/>
<accession>A0A1I6WHL2</accession>
<keyword evidence="2" id="KW-1185">Reference proteome</keyword>
<dbReference type="RefSeq" id="WP_092430979.1">
    <property type="nucleotide sequence ID" value="NZ_FNCL01000025.1"/>
</dbReference>
<sequence>MAFTDHPTLYPSNWIRDLHAQVPRKVVRDLWNRLRYGPGAPLSDELIRVDARDVNHTYAGKPALRRQQSGMVLGGDWDLPRRSVEEGRKLLSCRLHFEGGTPWRDTPLFQKLLTEIAEGKTPDDCATEEELVTRYQRLDAVFEETRRRGRLLSRAELPEYFRREHGGILLHVGRDGTLLRAGGGAHRFAIARILNLPKIPAQLGVVHPQAFYGGLLNRLREA</sequence>
<dbReference type="EMBL" id="FOZW01000022">
    <property type="protein sequence ID" value="SFT25479.1"/>
    <property type="molecule type" value="Genomic_DNA"/>
</dbReference>
<evidence type="ECO:0000313" key="1">
    <source>
        <dbReference type="EMBL" id="SFT25479.1"/>
    </source>
</evidence>
<reference evidence="2" key="1">
    <citation type="submission" date="2016-10" db="EMBL/GenBank/DDBJ databases">
        <authorList>
            <person name="Varghese N."/>
            <person name="Submissions S."/>
        </authorList>
    </citation>
    <scope>NUCLEOTIDE SEQUENCE [LARGE SCALE GENOMIC DNA]</scope>
    <source>
        <strain evidence="2">DSM 26894</strain>
    </source>
</reference>
<dbReference type="AlphaFoldDB" id="A0A1I6WHL2"/>
<organism evidence="1 2">
    <name type="scientific">Alloyangia pacifica</name>
    <dbReference type="NCBI Taxonomy" id="311180"/>
    <lineage>
        <taxon>Bacteria</taxon>
        <taxon>Pseudomonadati</taxon>
        <taxon>Pseudomonadota</taxon>
        <taxon>Alphaproteobacteria</taxon>
        <taxon>Rhodobacterales</taxon>
        <taxon>Roseobacteraceae</taxon>
        <taxon>Alloyangia</taxon>
    </lineage>
</organism>
<gene>
    <name evidence="1" type="ORF">SAMN04488050_12219</name>
</gene>
<evidence type="ECO:0000313" key="2">
    <source>
        <dbReference type="Proteomes" id="UP000199392"/>
    </source>
</evidence>
<name>A0A1I6WHL2_9RHOB</name>
<dbReference type="OrthoDB" id="1495959at2"/>
<dbReference type="Proteomes" id="UP000199392">
    <property type="component" value="Unassembled WGS sequence"/>
</dbReference>